<evidence type="ECO:0000256" key="3">
    <source>
        <dbReference type="ARBA" id="ARBA00022741"/>
    </source>
</evidence>
<dbReference type="PANTHER" id="PTHR11659:SF0">
    <property type="entry name" value="GLUTAMYL-TRNA(GLN) AMIDOTRANSFERASE SUBUNIT B, MITOCHONDRIAL"/>
    <property type="match status" value="1"/>
</dbReference>
<dbReference type="SUPFAM" id="SSF55931">
    <property type="entry name" value="Glutamine synthetase/guanido kinase"/>
    <property type="match status" value="1"/>
</dbReference>
<dbReference type="SUPFAM" id="SSF89095">
    <property type="entry name" value="GatB/YqeY motif"/>
    <property type="match status" value="1"/>
</dbReference>
<evidence type="ECO:0000256" key="6">
    <source>
        <dbReference type="ARBA" id="ARBA00024799"/>
    </source>
</evidence>
<comment type="subunit">
    <text evidence="1">Heterotrimer of A, B and C subunits.</text>
</comment>
<evidence type="ECO:0000256" key="7">
    <source>
        <dbReference type="ARBA" id="ARBA00047380"/>
    </source>
</evidence>
<dbReference type="FunFam" id="1.10.10.410:FF:000001">
    <property type="entry name" value="Aspartyl/glutamyl-tRNA(Asn/Gln) amidotransferase subunit B"/>
    <property type="match status" value="1"/>
</dbReference>
<dbReference type="Pfam" id="PF02637">
    <property type="entry name" value="GatB_Yqey"/>
    <property type="match status" value="1"/>
</dbReference>
<comment type="function">
    <text evidence="6">Allows the formation of correctly charged Asn-tRNA(Asn) or Gln-tRNA(Gln) through the transamidation of misacylated Asp-tRNA(Asn) or Glu-tRNA(Gln) in organisms which lack either or both of asparaginyl-tRNA or glutaminyl-tRNA synthetases. The reaction takes place in the presence of glutamine and ATP through an activated phospho-Asp-tRNA(Asn) or phospho-Glu-tRNA(Gln).</text>
</comment>
<dbReference type="InterPro" id="IPR017959">
    <property type="entry name" value="Asn/Gln-tRNA_amidoTrfase_suB/E"/>
</dbReference>
<evidence type="ECO:0000256" key="1">
    <source>
        <dbReference type="ARBA" id="ARBA00011123"/>
    </source>
</evidence>
<dbReference type="AlphaFoldDB" id="A0A382GQ49"/>
<dbReference type="GO" id="GO:0050567">
    <property type="term" value="F:glutaminyl-tRNA synthase (glutamine-hydrolyzing) activity"/>
    <property type="evidence" value="ECO:0007669"/>
    <property type="project" value="TreeGrafter"/>
</dbReference>
<dbReference type="EMBL" id="UINC01056553">
    <property type="protein sequence ID" value="SVB76723.1"/>
    <property type="molecule type" value="Genomic_DNA"/>
</dbReference>
<keyword evidence="3" id="KW-0547">Nucleotide-binding</keyword>
<dbReference type="InterPro" id="IPR006075">
    <property type="entry name" value="Asn/Gln-tRNA_Trfase_suB/E_cat"/>
</dbReference>
<dbReference type="GO" id="GO:0006412">
    <property type="term" value="P:translation"/>
    <property type="evidence" value="ECO:0007669"/>
    <property type="project" value="UniProtKB-KW"/>
</dbReference>
<dbReference type="GO" id="GO:0070681">
    <property type="term" value="P:glutaminyl-tRNAGln biosynthesis via transamidation"/>
    <property type="evidence" value="ECO:0007669"/>
    <property type="project" value="TreeGrafter"/>
</dbReference>
<accession>A0A382GQ49</accession>
<evidence type="ECO:0000256" key="5">
    <source>
        <dbReference type="ARBA" id="ARBA00022917"/>
    </source>
</evidence>
<dbReference type="InterPro" id="IPR003789">
    <property type="entry name" value="Asn/Gln_tRNA_amidoTrase-B-like"/>
</dbReference>
<evidence type="ECO:0000256" key="8">
    <source>
        <dbReference type="ARBA" id="ARBA00047913"/>
    </source>
</evidence>
<name>A0A382GQ49_9ZZZZ</name>
<dbReference type="InterPro" id="IPR023168">
    <property type="entry name" value="GatB_Yqey_C_2"/>
</dbReference>
<protein>
    <recommendedName>
        <fullName evidence="9">Asn/Gln amidotransferase domain-containing protein</fullName>
    </recommendedName>
</protein>
<feature type="domain" description="Asn/Gln amidotransferase" evidence="9">
    <location>
        <begin position="150"/>
        <end position="298"/>
    </location>
</feature>
<evidence type="ECO:0000259" key="9">
    <source>
        <dbReference type="SMART" id="SM00845"/>
    </source>
</evidence>
<keyword evidence="2" id="KW-0436">Ligase</keyword>
<feature type="non-terminal residue" evidence="10">
    <location>
        <position position="1"/>
    </location>
</feature>
<dbReference type="NCBIfam" id="NF004014">
    <property type="entry name" value="PRK05477.1-4"/>
    <property type="match status" value="1"/>
</dbReference>
<comment type="catalytic activity">
    <reaction evidence="8">
        <text>L-glutamyl-tRNA(Gln) + L-glutamine + ATP + H2O = L-glutaminyl-tRNA(Gln) + L-glutamate + ADP + phosphate + H(+)</text>
        <dbReference type="Rhea" id="RHEA:17521"/>
        <dbReference type="Rhea" id="RHEA-COMP:9681"/>
        <dbReference type="Rhea" id="RHEA-COMP:9684"/>
        <dbReference type="ChEBI" id="CHEBI:15377"/>
        <dbReference type="ChEBI" id="CHEBI:15378"/>
        <dbReference type="ChEBI" id="CHEBI:29985"/>
        <dbReference type="ChEBI" id="CHEBI:30616"/>
        <dbReference type="ChEBI" id="CHEBI:43474"/>
        <dbReference type="ChEBI" id="CHEBI:58359"/>
        <dbReference type="ChEBI" id="CHEBI:78520"/>
        <dbReference type="ChEBI" id="CHEBI:78521"/>
        <dbReference type="ChEBI" id="CHEBI:456216"/>
    </reaction>
</comment>
<sequence length="302" mass="33691">YLSVSDGNMSQGSLRCDANVSVRKVGETRLGTRTETKNVNSFRFLERAIEHEIERQIELLESGGRVAQETRLYDPDKDETRPMRSKETATDYRYFPEPDLLPVVIDEAFIDSVRDQMPELPAQKRYRYASELGLSEEDAALIAGDRALASYFERTITISDDPLQTANWIKGELLANLNRDDLSPGDAPVTPELLSELILKIKDHTISGKIAKTVFSALWHKETDSVDAYIEAKGLKQVSDSSALEPIVDQIIADNPKQVEQFQAGKTKVLGFFVGQVMEQTDGTANPKQVNELVAARLKSAE</sequence>
<dbReference type="InterPro" id="IPR018027">
    <property type="entry name" value="Asn/Gln_amidotransferase"/>
</dbReference>
<dbReference type="GO" id="GO:0005524">
    <property type="term" value="F:ATP binding"/>
    <property type="evidence" value="ECO:0007669"/>
    <property type="project" value="UniProtKB-KW"/>
</dbReference>
<keyword evidence="4" id="KW-0067">ATP-binding</keyword>
<organism evidence="10">
    <name type="scientific">marine metagenome</name>
    <dbReference type="NCBI Taxonomy" id="408172"/>
    <lineage>
        <taxon>unclassified sequences</taxon>
        <taxon>metagenomes</taxon>
        <taxon>ecological metagenomes</taxon>
    </lineage>
</organism>
<proteinExistence type="predicted"/>
<evidence type="ECO:0000313" key="10">
    <source>
        <dbReference type="EMBL" id="SVB76723.1"/>
    </source>
</evidence>
<keyword evidence="5" id="KW-0648">Protein biosynthesis</keyword>
<dbReference type="Pfam" id="PF02934">
    <property type="entry name" value="GatB_N"/>
    <property type="match status" value="1"/>
</dbReference>
<dbReference type="PANTHER" id="PTHR11659">
    <property type="entry name" value="GLUTAMYL-TRNA GLN AMIDOTRANSFERASE SUBUNIT B MITOCHONDRIAL AND PROKARYOTIC PET112-RELATED"/>
    <property type="match status" value="1"/>
</dbReference>
<dbReference type="Gene3D" id="1.10.150.380">
    <property type="entry name" value="GatB domain, N-terminal subdomain"/>
    <property type="match status" value="1"/>
</dbReference>
<dbReference type="InterPro" id="IPR014746">
    <property type="entry name" value="Gln_synth/guanido_kin_cat_dom"/>
</dbReference>
<dbReference type="Gene3D" id="1.10.10.410">
    <property type="match status" value="1"/>
</dbReference>
<gene>
    <name evidence="10" type="ORF">METZ01_LOCUS229577</name>
</gene>
<comment type="catalytic activity">
    <reaction evidence="7">
        <text>L-aspartyl-tRNA(Asn) + L-glutamine + ATP + H2O = L-asparaginyl-tRNA(Asn) + L-glutamate + ADP + phosphate + 2 H(+)</text>
        <dbReference type="Rhea" id="RHEA:14513"/>
        <dbReference type="Rhea" id="RHEA-COMP:9674"/>
        <dbReference type="Rhea" id="RHEA-COMP:9677"/>
        <dbReference type="ChEBI" id="CHEBI:15377"/>
        <dbReference type="ChEBI" id="CHEBI:15378"/>
        <dbReference type="ChEBI" id="CHEBI:29985"/>
        <dbReference type="ChEBI" id="CHEBI:30616"/>
        <dbReference type="ChEBI" id="CHEBI:43474"/>
        <dbReference type="ChEBI" id="CHEBI:58359"/>
        <dbReference type="ChEBI" id="CHEBI:78515"/>
        <dbReference type="ChEBI" id="CHEBI:78516"/>
        <dbReference type="ChEBI" id="CHEBI:456216"/>
    </reaction>
</comment>
<dbReference type="InterPro" id="IPR042114">
    <property type="entry name" value="GatB_C_1"/>
</dbReference>
<evidence type="ECO:0000256" key="2">
    <source>
        <dbReference type="ARBA" id="ARBA00022598"/>
    </source>
</evidence>
<dbReference type="SMART" id="SM00845">
    <property type="entry name" value="GatB_Yqey"/>
    <property type="match status" value="1"/>
</dbReference>
<evidence type="ECO:0000256" key="4">
    <source>
        <dbReference type="ARBA" id="ARBA00022840"/>
    </source>
</evidence>
<reference evidence="10" key="1">
    <citation type="submission" date="2018-05" db="EMBL/GenBank/DDBJ databases">
        <authorList>
            <person name="Lanie J.A."/>
            <person name="Ng W.-L."/>
            <person name="Kazmierczak K.M."/>
            <person name="Andrzejewski T.M."/>
            <person name="Davidsen T.M."/>
            <person name="Wayne K.J."/>
            <person name="Tettelin H."/>
            <person name="Glass J.I."/>
            <person name="Rusch D."/>
            <person name="Podicherti R."/>
            <person name="Tsui H.-C.T."/>
            <person name="Winkler M.E."/>
        </authorList>
    </citation>
    <scope>NUCLEOTIDE SEQUENCE</scope>
</reference>
<dbReference type="NCBIfam" id="NF004012">
    <property type="entry name" value="PRK05477.1-2"/>
    <property type="match status" value="1"/>
</dbReference>